<dbReference type="KEGG" id="bpt:Bpet2333"/>
<dbReference type="STRING" id="94624.Bpet2333"/>
<dbReference type="Pfam" id="PF13409">
    <property type="entry name" value="GST_N_2"/>
    <property type="match status" value="1"/>
</dbReference>
<evidence type="ECO:0000313" key="3">
    <source>
        <dbReference type="Proteomes" id="UP000001225"/>
    </source>
</evidence>
<dbReference type="PROSITE" id="PS50404">
    <property type="entry name" value="GST_NTER"/>
    <property type="match status" value="1"/>
</dbReference>
<organism evidence="2 3">
    <name type="scientific">Bordetella petrii (strain ATCC BAA-461 / DSM 12804 / CCUG 43448 / CIP 107267 / Se-1111R)</name>
    <dbReference type="NCBI Taxonomy" id="340100"/>
    <lineage>
        <taxon>Bacteria</taxon>
        <taxon>Pseudomonadati</taxon>
        <taxon>Pseudomonadota</taxon>
        <taxon>Betaproteobacteria</taxon>
        <taxon>Burkholderiales</taxon>
        <taxon>Alcaligenaceae</taxon>
        <taxon>Bordetella</taxon>
    </lineage>
</organism>
<dbReference type="EMBL" id="AM902716">
    <property type="protein sequence ID" value="CAP42676.1"/>
    <property type="molecule type" value="Genomic_DNA"/>
</dbReference>
<dbReference type="SUPFAM" id="SSF52833">
    <property type="entry name" value="Thioredoxin-like"/>
    <property type="match status" value="1"/>
</dbReference>
<dbReference type="InterPro" id="IPR004045">
    <property type="entry name" value="Glutathione_S-Trfase_N"/>
</dbReference>
<keyword evidence="2" id="KW-0808">Transferase</keyword>
<dbReference type="EC" id="2.5.1.18" evidence="2"/>
<reference evidence="2 3" key="1">
    <citation type="journal article" date="2008" name="BMC Genomics">
        <title>The missing link: Bordetella petrii is endowed with both the metabolic versatility of environmental bacteria and virulence traits of pathogenic Bordetellae.</title>
        <authorList>
            <person name="Gross R."/>
            <person name="Guzman C.A."/>
            <person name="Sebaihia M."/>
            <person name="Martins Dos Santos V.A."/>
            <person name="Pieper D.H."/>
            <person name="Koebnik R."/>
            <person name="Lechner M."/>
            <person name="Bartels D."/>
            <person name="Buhrmester J."/>
            <person name="Choudhuri J.V."/>
            <person name="Ebensen T."/>
            <person name="Gaigalat L."/>
            <person name="Herrmann S."/>
            <person name="Khachane A.N."/>
            <person name="Larisch C."/>
            <person name="Link S."/>
            <person name="Linke B."/>
            <person name="Meyer F."/>
            <person name="Mormann S."/>
            <person name="Nakunst D."/>
            <person name="Rueckert C."/>
            <person name="Schneiker-Bekel S."/>
            <person name="Schulze K."/>
            <person name="Vorhoelter F.J."/>
            <person name="Yevsa T."/>
            <person name="Engle J.T."/>
            <person name="Goldman W.E."/>
            <person name="Puehler A."/>
            <person name="Goebel U.B."/>
            <person name="Goesmann A."/>
            <person name="Bloecker H."/>
            <person name="Kaiser O."/>
            <person name="Martinez-Arias R."/>
        </authorList>
    </citation>
    <scope>NUCLEOTIDE SEQUENCE [LARGE SCALE GENOMIC DNA]</scope>
    <source>
        <strain evidence="3">ATCC BAA-461 / DSM 12804 / CCUG 43448 / CIP 107267 / Se-1111R</strain>
    </source>
</reference>
<name>A9IM80_BORPD</name>
<dbReference type="eggNOG" id="COG0625">
    <property type="taxonomic scope" value="Bacteria"/>
</dbReference>
<accession>A9IM80</accession>
<dbReference type="CDD" id="cd03057">
    <property type="entry name" value="GST_N_Beta"/>
    <property type="match status" value="1"/>
</dbReference>
<feature type="domain" description="GST N-terminal" evidence="1">
    <location>
        <begin position="1"/>
        <end position="83"/>
    </location>
</feature>
<evidence type="ECO:0000259" key="1">
    <source>
        <dbReference type="PROSITE" id="PS50404"/>
    </source>
</evidence>
<protein>
    <submittedName>
        <fullName evidence="2">Glutathione S-transferase</fullName>
        <ecNumber evidence="2">2.5.1.18</ecNumber>
    </submittedName>
</protein>
<dbReference type="SUPFAM" id="SSF47616">
    <property type="entry name" value="GST C-terminal domain-like"/>
    <property type="match status" value="1"/>
</dbReference>
<sequence length="212" mass="23288">MSTYELIGSRGCGSAIVEMALELANVPYTVTDLPYLKPGPGRDRLLRLNVTGQVPTLVLPGGEVMTESAAMIMHLNDVAPAAGLAPPADSPERARFWHLLMRLIGAVYPTFTYADDPPKWTTAGEPAELLRTRVHGRRAELWQELDRHVGAPHVLGRRFSALDLYVAVMIRWRPGPQWFKSCCPALYAAAQQAAGQPDVGQVLARHFDPPLE</sequence>
<proteinExistence type="predicted"/>
<evidence type="ECO:0000313" key="2">
    <source>
        <dbReference type="EMBL" id="CAP42676.1"/>
    </source>
</evidence>
<gene>
    <name evidence="2" type="ordered locus">Bpet2333</name>
</gene>
<dbReference type="GO" id="GO:0004364">
    <property type="term" value="F:glutathione transferase activity"/>
    <property type="evidence" value="ECO:0007669"/>
    <property type="project" value="UniProtKB-EC"/>
</dbReference>
<dbReference type="InterPro" id="IPR036282">
    <property type="entry name" value="Glutathione-S-Trfase_C_sf"/>
</dbReference>
<dbReference type="Proteomes" id="UP000001225">
    <property type="component" value="Chromosome"/>
</dbReference>
<dbReference type="Gene3D" id="1.20.1050.10">
    <property type="match status" value="1"/>
</dbReference>
<dbReference type="Gene3D" id="3.40.30.10">
    <property type="entry name" value="Glutaredoxin"/>
    <property type="match status" value="1"/>
</dbReference>
<dbReference type="InterPro" id="IPR036249">
    <property type="entry name" value="Thioredoxin-like_sf"/>
</dbReference>
<keyword evidence="3" id="KW-1185">Reference proteome</keyword>
<dbReference type="PANTHER" id="PTHR44051:SF8">
    <property type="entry name" value="GLUTATHIONE S-TRANSFERASE GSTA"/>
    <property type="match status" value="1"/>
</dbReference>
<dbReference type="PANTHER" id="PTHR44051">
    <property type="entry name" value="GLUTATHIONE S-TRANSFERASE-RELATED"/>
    <property type="match status" value="1"/>
</dbReference>
<dbReference type="AlphaFoldDB" id="A9IM80"/>